<dbReference type="InterPro" id="IPR050583">
    <property type="entry name" value="Mycobacterial_A85_antigen"/>
</dbReference>
<proteinExistence type="predicted"/>
<dbReference type="EMBL" id="JADOUA010000001">
    <property type="protein sequence ID" value="MBG6093895.1"/>
    <property type="molecule type" value="Genomic_DNA"/>
</dbReference>
<dbReference type="RefSeq" id="WP_197015898.1">
    <property type="nucleotide sequence ID" value="NZ_BAABES010000003.1"/>
</dbReference>
<evidence type="ECO:0000313" key="1">
    <source>
        <dbReference type="EMBL" id="MBG6093895.1"/>
    </source>
</evidence>
<dbReference type="InterPro" id="IPR000801">
    <property type="entry name" value="Esterase-like"/>
</dbReference>
<protein>
    <submittedName>
        <fullName evidence="1">S-formylglutathione hydrolase FrmB</fullName>
    </submittedName>
</protein>
<dbReference type="InterPro" id="IPR029058">
    <property type="entry name" value="AB_hydrolase_fold"/>
</dbReference>
<dbReference type="Pfam" id="PF00756">
    <property type="entry name" value="Esterase"/>
    <property type="match status" value="1"/>
</dbReference>
<dbReference type="GO" id="GO:0016747">
    <property type="term" value="F:acyltransferase activity, transferring groups other than amino-acyl groups"/>
    <property type="evidence" value="ECO:0007669"/>
    <property type="project" value="TreeGrafter"/>
</dbReference>
<sequence length="347" mass="37750">MTSGNGRGRALGAAGALAAVLVVLPGGARADPGPAPASGAEVIDEKQVRPRVVDLTVRSPALAGTGKVRLLTPDGWEQRGATRTWPVLYLLPGGHGEYESFTEEYDIERLPELRNVLVVTPQMPFFGFYSDWWNDGRGGAPAVETFHLDEVRTLLERGYGAGPRRAIAGESQGGYGAVKYAARHPGMFRAAASYSGFLSPPQYVKAISGGAEYLKVDWRRIWGDPVRQRDIWLANDPYHLAERLRGTPVYISSGDGTPGVYDDPVDPDPVIPGMQDLAAFFPEEVVSLTEAVMADESRTVAHRLTEVGVPVTTHFYRGTHGTPYWKRELRRSLPMLLRALNGGPSRG</sequence>
<organism evidence="1 2">
    <name type="scientific">Actinomadura viridis</name>
    <dbReference type="NCBI Taxonomy" id="58110"/>
    <lineage>
        <taxon>Bacteria</taxon>
        <taxon>Bacillati</taxon>
        <taxon>Actinomycetota</taxon>
        <taxon>Actinomycetes</taxon>
        <taxon>Streptosporangiales</taxon>
        <taxon>Thermomonosporaceae</taxon>
        <taxon>Actinomadura</taxon>
    </lineage>
</organism>
<gene>
    <name evidence="1" type="ORF">IW256_008008</name>
</gene>
<dbReference type="Gene3D" id="3.40.50.1820">
    <property type="entry name" value="alpha/beta hydrolase"/>
    <property type="match status" value="1"/>
</dbReference>
<accession>A0A931DPW1</accession>
<dbReference type="GO" id="GO:0016787">
    <property type="term" value="F:hydrolase activity"/>
    <property type="evidence" value="ECO:0007669"/>
    <property type="project" value="UniProtKB-KW"/>
</dbReference>
<dbReference type="SUPFAM" id="SSF53474">
    <property type="entry name" value="alpha/beta-Hydrolases"/>
    <property type="match status" value="1"/>
</dbReference>
<dbReference type="PANTHER" id="PTHR48098:SF1">
    <property type="entry name" value="DIACYLGLYCEROL ACYLTRANSFERASE_MYCOLYLTRANSFERASE AG85A"/>
    <property type="match status" value="1"/>
</dbReference>
<keyword evidence="2" id="KW-1185">Reference proteome</keyword>
<comment type="caution">
    <text evidence="1">The sequence shown here is derived from an EMBL/GenBank/DDBJ whole genome shotgun (WGS) entry which is preliminary data.</text>
</comment>
<dbReference type="Proteomes" id="UP000614047">
    <property type="component" value="Unassembled WGS sequence"/>
</dbReference>
<evidence type="ECO:0000313" key="2">
    <source>
        <dbReference type="Proteomes" id="UP000614047"/>
    </source>
</evidence>
<dbReference type="PANTHER" id="PTHR48098">
    <property type="entry name" value="ENTEROCHELIN ESTERASE-RELATED"/>
    <property type="match status" value="1"/>
</dbReference>
<reference evidence="1" key="1">
    <citation type="submission" date="2020-11" db="EMBL/GenBank/DDBJ databases">
        <title>Sequencing the genomes of 1000 actinobacteria strains.</title>
        <authorList>
            <person name="Klenk H.-P."/>
        </authorList>
    </citation>
    <scope>NUCLEOTIDE SEQUENCE</scope>
    <source>
        <strain evidence="1">DSM 43175</strain>
    </source>
</reference>
<keyword evidence="1" id="KW-0378">Hydrolase</keyword>
<name>A0A931DPW1_9ACTN</name>
<dbReference type="AlphaFoldDB" id="A0A931DPW1"/>